<dbReference type="Proteomes" id="UP000034507">
    <property type="component" value="Unassembled WGS sequence"/>
</dbReference>
<reference evidence="1 2" key="1">
    <citation type="journal article" date="2015" name="Nature">
        <title>rRNA introns, odd ribosomes, and small enigmatic genomes across a large radiation of phyla.</title>
        <authorList>
            <person name="Brown C.T."/>
            <person name="Hug L.A."/>
            <person name="Thomas B.C."/>
            <person name="Sharon I."/>
            <person name="Castelle C.J."/>
            <person name="Singh A."/>
            <person name="Wilkins M.J."/>
            <person name="Williams K.H."/>
            <person name="Banfield J.F."/>
        </authorList>
    </citation>
    <scope>NUCLEOTIDE SEQUENCE [LARGE SCALE GENOMIC DNA]</scope>
</reference>
<dbReference type="AlphaFoldDB" id="A0A0G0X7G4"/>
<dbReference type="InterPro" id="IPR013783">
    <property type="entry name" value="Ig-like_fold"/>
</dbReference>
<gene>
    <name evidence="1" type="ORF">UU77_C0029G0018</name>
</gene>
<dbReference type="Gene3D" id="2.60.40.10">
    <property type="entry name" value="Immunoglobulins"/>
    <property type="match status" value="2"/>
</dbReference>
<evidence type="ECO:0000313" key="1">
    <source>
        <dbReference type="EMBL" id="KKS20337.1"/>
    </source>
</evidence>
<name>A0A0G0X7G4_UNCKA</name>
<dbReference type="Pfam" id="PF09136">
    <property type="entry name" value="Glucodextran_B"/>
    <property type="match status" value="1"/>
</dbReference>
<dbReference type="EMBL" id="LCBX01000029">
    <property type="protein sequence ID" value="KKS20337.1"/>
    <property type="molecule type" value="Genomic_DNA"/>
</dbReference>
<comment type="caution">
    <text evidence="1">The sequence shown here is derived from an EMBL/GenBank/DDBJ whole genome shotgun (WGS) entry which is preliminary data.</text>
</comment>
<accession>A0A0G0X7G4</accession>
<evidence type="ECO:0000313" key="2">
    <source>
        <dbReference type="Proteomes" id="UP000034507"/>
    </source>
</evidence>
<sequence length="221" mass="23805">MKIVLGTFVFLVVILGSLMFFAPKLGAFFGLLSFRRNDNNKTVVVAPASPVFSDIPPSTKSENLTLNGFTEPGMTIKLFVNGPEAQSTISDNEGLFTFIDVKLIEGNNKIFAKAVNEQGAESDASIIVSILLDNKAPDVSIDTPTNGETVRNLNKRVLVKGTVSELSTVRVNGNLAVQKSDNTYEIVIGAEEGDLEIKVEATDEAGNTKTEKIFIKYAKGS</sequence>
<proteinExistence type="predicted"/>
<organism evidence="1 2">
    <name type="scientific">candidate division WWE3 bacterium GW2011_GWC1_41_7</name>
    <dbReference type="NCBI Taxonomy" id="1619119"/>
    <lineage>
        <taxon>Bacteria</taxon>
        <taxon>Katanobacteria</taxon>
    </lineage>
</organism>
<protein>
    <submittedName>
        <fullName evidence="1">Bacillopeptidase F</fullName>
    </submittedName>
</protein>